<dbReference type="EMBL" id="CAJNOQ010018845">
    <property type="protein sequence ID" value="CAF1437643.1"/>
    <property type="molecule type" value="Genomic_DNA"/>
</dbReference>
<proteinExistence type="predicted"/>
<keyword evidence="3" id="KW-1185">Reference proteome</keyword>
<evidence type="ECO:0000313" key="3">
    <source>
        <dbReference type="Proteomes" id="UP000663829"/>
    </source>
</evidence>
<feature type="non-terminal residue" evidence="1">
    <location>
        <position position="1"/>
    </location>
</feature>
<protein>
    <submittedName>
        <fullName evidence="1">Uncharacterized protein</fullName>
    </submittedName>
</protein>
<comment type="caution">
    <text evidence="1">The sequence shown here is derived from an EMBL/GenBank/DDBJ whole genome shotgun (WGS) entry which is preliminary data.</text>
</comment>
<dbReference type="Proteomes" id="UP000681722">
    <property type="component" value="Unassembled WGS sequence"/>
</dbReference>
<reference evidence="1" key="1">
    <citation type="submission" date="2021-02" db="EMBL/GenBank/DDBJ databases">
        <authorList>
            <person name="Nowell W R."/>
        </authorList>
    </citation>
    <scope>NUCLEOTIDE SEQUENCE</scope>
</reference>
<name>A0A815NCR7_9BILA</name>
<sequence length="314" mass="33541">MKTSSTDPIVALTSVTAETTVTMTSDAPSSSITTTSVFASATSKTSTAISTATTTNAPSSAITTTTVISIATTTNAASSATTTSSVFTSATSKTSTAISTATTTNAPSSAITTTTGLNPNASNITWLMSIIKASNQTTIISASPTFMAIDDQNYFVVLGYRGNVVQMNRTTMSVIRSDVTNPLMYIYSSRNLTNFIARINGTGSACYFREVVFLQNYTILVVAVGCSMIQFYQISFSPFSTTLLYSLPTVQNWPYSIYKMNDTFLYIVAYNPATPIYSLSYNSSNDWILRALNVTTPASSETSSRVTVDSYGRI</sequence>
<dbReference type="EMBL" id="CAJOBC010084283">
    <property type="protein sequence ID" value="CAF4314858.1"/>
    <property type="molecule type" value="Genomic_DNA"/>
</dbReference>
<gene>
    <name evidence="1" type="ORF">GPM918_LOCUS34258</name>
    <name evidence="2" type="ORF">SRO942_LOCUS34954</name>
</gene>
<evidence type="ECO:0000313" key="1">
    <source>
        <dbReference type="EMBL" id="CAF1437643.1"/>
    </source>
</evidence>
<dbReference type="AlphaFoldDB" id="A0A815NCR7"/>
<accession>A0A815NCR7</accession>
<evidence type="ECO:0000313" key="2">
    <source>
        <dbReference type="EMBL" id="CAF4314858.1"/>
    </source>
</evidence>
<organism evidence="1 3">
    <name type="scientific">Didymodactylos carnosus</name>
    <dbReference type="NCBI Taxonomy" id="1234261"/>
    <lineage>
        <taxon>Eukaryota</taxon>
        <taxon>Metazoa</taxon>
        <taxon>Spiralia</taxon>
        <taxon>Gnathifera</taxon>
        <taxon>Rotifera</taxon>
        <taxon>Eurotatoria</taxon>
        <taxon>Bdelloidea</taxon>
        <taxon>Philodinida</taxon>
        <taxon>Philodinidae</taxon>
        <taxon>Didymodactylos</taxon>
    </lineage>
</organism>
<dbReference type="Proteomes" id="UP000663829">
    <property type="component" value="Unassembled WGS sequence"/>
</dbReference>